<feature type="domain" description="Cytochrome oxidase subunit II copper A binding" evidence="22">
    <location>
        <begin position="128"/>
        <end position="241"/>
    </location>
</feature>
<evidence type="ECO:0000256" key="17">
    <source>
        <dbReference type="ARBA" id="ARBA00030074"/>
    </source>
</evidence>
<evidence type="ECO:0000256" key="10">
    <source>
        <dbReference type="ARBA" id="ARBA00022982"/>
    </source>
</evidence>
<keyword evidence="8 21" id="KW-0812">Transmembrane</keyword>
<accession>F7WZK9</accession>
<dbReference type="InterPro" id="IPR002429">
    <property type="entry name" value="CcO_II-like_C"/>
</dbReference>
<gene>
    <name evidence="24" type="primary">cyoA</name>
    <name evidence="24" type="ORF">BCTU_305</name>
</gene>
<dbReference type="STRING" id="261317.BCTU_305"/>
<comment type="similarity">
    <text evidence="2">Belongs to the cytochrome c oxidase subunit 2 family.</text>
</comment>
<organism evidence="24 25">
    <name type="scientific">Buchnera aphidicola</name>
    <name type="common">Cinara tujafilina</name>
    <dbReference type="NCBI Taxonomy" id="261317"/>
    <lineage>
        <taxon>Bacteria</taxon>
        <taxon>Pseudomonadati</taxon>
        <taxon>Pseudomonadota</taxon>
        <taxon>Gammaproteobacteria</taxon>
        <taxon>Enterobacterales</taxon>
        <taxon>Erwiniaceae</taxon>
        <taxon>Buchnera</taxon>
    </lineage>
</organism>
<evidence type="ECO:0000256" key="8">
    <source>
        <dbReference type="ARBA" id="ARBA00022692"/>
    </source>
</evidence>
<evidence type="ECO:0000256" key="21">
    <source>
        <dbReference type="SAM" id="Phobius"/>
    </source>
</evidence>
<feature type="transmembrane region" description="Helical" evidence="21">
    <location>
        <begin position="91"/>
        <end position="112"/>
    </location>
</feature>
<evidence type="ECO:0000256" key="9">
    <source>
        <dbReference type="ARBA" id="ARBA00022729"/>
    </source>
</evidence>
<evidence type="ECO:0000256" key="15">
    <source>
        <dbReference type="ARBA" id="ARBA00023288"/>
    </source>
</evidence>
<dbReference type="Proteomes" id="UP000006811">
    <property type="component" value="Chromosome"/>
</dbReference>
<evidence type="ECO:0000256" key="1">
    <source>
        <dbReference type="ARBA" id="ARBA00004651"/>
    </source>
</evidence>
<dbReference type="GO" id="GO:0009486">
    <property type="term" value="F:cytochrome bo3 ubiquinol oxidase activity"/>
    <property type="evidence" value="ECO:0007669"/>
    <property type="project" value="InterPro"/>
</dbReference>
<evidence type="ECO:0000313" key="25">
    <source>
        <dbReference type="Proteomes" id="UP000006811"/>
    </source>
</evidence>
<dbReference type="SUPFAM" id="SSF49503">
    <property type="entry name" value="Cupredoxins"/>
    <property type="match status" value="1"/>
</dbReference>
<keyword evidence="25" id="KW-1185">Reference proteome</keyword>
<dbReference type="Gene3D" id="2.60.40.420">
    <property type="entry name" value="Cupredoxins - blue copper proteins"/>
    <property type="match status" value="1"/>
</dbReference>
<feature type="transmembrane region" description="Helical" evidence="21">
    <location>
        <begin position="50"/>
        <end position="71"/>
    </location>
</feature>
<evidence type="ECO:0000259" key="23">
    <source>
        <dbReference type="PROSITE" id="PS50999"/>
    </source>
</evidence>
<dbReference type="NCBIfam" id="TIGR01433">
    <property type="entry name" value="CyoA"/>
    <property type="match status" value="1"/>
</dbReference>
<evidence type="ECO:0000259" key="22">
    <source>
        <dbReference type="PROSITE" id="PS50857"/>
    </source>
</evidence>
<evidence type="ECO:0000256" key="6">
    <source>
        <dbReference type="ARBA" id="ARBA00022475"/>
    </source>
</evidence>
<evidence type="ECO:0000313" key="24">
    <source>
        <dbReference type="EMBL" id="AEH39876.1"/>
    </source>
</evidence>
<evidence type="ECO:0000256" key="14">
    <source>
        <dbReference type="ARBA" id="ARBA00023139"/>
    </source>
</evidence>
<dbReference type="InterPro" id="IPR034227">
    <property type="entry name" value="CuRO_UO_II"/>
</dbReference>
<dbReference type="Pfam" id="PF00116">
    <property type="entry name" value="COX2"/>
    <property type="match status" value="1"/>
</dbReference>
<dbReference type="eggNOG" id="COG1622">
    <property type="taxonomic scope" value="Bacteria"/>
</dbReference>
<dbReference type="KEGG" id="baj:BCTU_305"/>
<keyword evidence="12" id="KW-0560">Oxidoreductase</keyword>
<comment type="subunit">
    <text evidence="3">Heterooctamer of two A chains, two B chains, two C chains and two D chains.</text>
</comment>
<evidence type="ECO:0000256" key="16">
    <source>
        <dbReference type="ARBA" id="ARBA00025694"/>
    </source>
</evidence>
<dbReference type="InterPro" id="IPR011759">
    <property type="entry name" value="Cyt_c_oxidase_su2_TM_dom"/>
</dbReference>
<evidence type="ECO:0000256" key="7">
    <source>
        <dbReference type="ARBA" id="ARBA00022660"/>
    </source>
</evidence>
<feature type="transmembrane region" description="Helical" evidence="21">
    <location>
        <begin position="12"/>
        <end position="29"/>
    </location>
</feature>
<keyword evidence="15" id="KW-0449">Lipoprotein</keyword>
<dbReference type="InterPro" id="IPR008972">
    <property type="entry name" value="Cupredoxin"/>
</dbReference>
<dbReference type="GO" id="GO:0042773">
    <property type="term" value="P:ATP synthesis coupled electron transport"/>
    <property type="evidence" value="ECO:0007669"/>
    <property type="project" value="TreeGrafter"/>
</dbReference>
<evidence type="ECO:0000256" key="2">
    <source>
        <dbReference type="ARBA" id="ARBA00007866"/>
    </source>
</evidence>
<reference evidence="24 25" key="1">
    <citation type="journal article" date="2011" name="Appl. Environ. Microbiol.">
        <title>The genome of Buchnera aphidicola from the aphid Cinara tujafilina provides new clues about the evolutionary history of metabolic losses in bacterial endosymbionts.</title>
        <authorList>
            <person name="Lamelas A."/>
            <person name="Gosalbes M.J."/>
            <person name="Moya A."/>
            <person name="Latorre A."/>
        </authorList>
    </citation>
    <scope>NUCLEOTIDE SEQUENCE [LARGE SCALE GENOMIC DNA]</scope>
    <source>
        <strain evidence="25">Cinara tujafilina</strain>
    </source>
</reference>
<feature type="domain" description="Cytochrome oxidase subunit II transmembrane region profile" evidence="23">
    <location>
        <begin position="25"/>
        <end position="122"/>
    </location>
</feature>
<comment type="subcellular location">
    <subcellularLocation>
        <location evidence="1">Cell membrane</location>
        <topology evidence="1">Multi-pass membrane protein</topology>
    </subcellularLocation>
</comment>
<dbReference type="AlphaFoldDB" id="F7WZK9"/>
<keyword evidence="11 21" id="KW-1133">Transmembrane helix</keyword>
<dbReference type="CDD" id="cd04212">
    <property type="entry name" value="CuRO_UO_II"/>
    <property type="match status" value="1"/>
</dbReference>
<evidence type="ECO:0000256" key="4">
    <source>
        <dbReference type="ARBA" id="ARBA00014692"/>
    </source>
</evidence>
<dbReference type="GO" id="GO:0016682">
    <property type="term" value="F:oxidoreductase activity, acting on diphenols and related substances as donors, oxygen as acceptor"/>
    <property type="evidence" value="ECO:0007669"/>
    <property type="project" value="InterPro"/>
</dbReference>
<evidence type="ECO:0000256" key="12">
    <source>
        <dbReference type="ARBA" id="ARBA00023002"/>
    </source>
</evidence>
<dbReference type="GO" id="GO:0005507">
    <property type="term" value="F:copper ion binding"/>
    <property type="evidence" value="ECO:0007669"/>
    <property type="project" value="InterPro"/>
</dbReference>
<evidence type="ECO:0000256" key="20">
    <source>
        <dbReference type="ARBA" id="ARBA00032187"/>
    </source>
</evidence>
<keyword evidence="10" id="KW-0249">Electron transport</keyword>
<comment type="function">
    <text evidence="16">Cytochrome bo(3) ubiquinol terminal oxidase is the component of the aerobic respiratory chain of E.coli that predominates when cells are grown at high aeration. Has proton pump activity across the membrane in addition to electron transfer, pumping 2 protons/electron.</text>
</comment>
<keyword evidence="9" id="KW-0732">Signal</keyword>
<dbReference type="InterPro" id="IPR045187">
    <property type="entry name" value="CcO_II"/>
</dbReference>
<dbReference type="InterPro" id="IPR036257">
    <property type="entry name" value="Cyt_c_oxidase_su2_TM_sf"/>
</dbReference>
<name>F7WZK9_9GAMM</name>
<dbReference type="OrthoDB" id="9783445at2"/>
<dbReference type="GO" id="GO:0004129">
    <property type="term" value="F:cytochrome-c oxidase activity"/>
    <property type="evidence" value="ECO:0007669"/>
    <property type="project" value="InterPro"/>
</dbReference>
<sequence>MNFKKNYLNYKKVAMFFFVFFLIIIYKYSKYIYVCVNGDISRIELELILLAFKTMLAIVLPVFLLTFYIVYKYNEINMDKHYIPNWSHSTFLEILIWIIPICIVIFLATLSYKSTHLLDPKKSLKSSNPVLFIDAIALDWRWLFIYPQYKIATINEIFLPKNTAVNFNITSNSIMNSFFIPDLGSQIYAMAGMKTTLNLKTGKTGIYKGISANYSGKGFSNMKFNVHIVENFSRLNAWIKEVKLSKNKLIFKKQFLKISKPSGNIFIQYFSYVDPLLFYKIINMIKYQV</sequence>
<evidence type="ECO:0000256" key="19">
    <source>
        <dbReference type="ARBA" id="ARBA00031885"/>
    </source>
</evidence>
<proteinExistence type="inferred from homology"/>
<dbReference type="SUPFAM" id="SSF81464">
    <property type="entry name" value="Cytochrome c oxidase subunit II-like, transmembrane region"/>
    <property type="match status" value="1"/>
</dbReference>
<keyword evidence="13 21" id="KW-0472">Membrane</keyword>
<evidence type="ECO:0000256" key="13">
    <source>
        <dbReference type="ARBA" id="ARBA00023136"/>
    </source>
</evidence>
<dbReference type="PANTHER" id="PTHR22888">
    <property type="entry name" value="CYTOCHROME C OXIDASE, SUBUNIT II"/>
    <property type="match status" value="1"/>
</dbReference>
<dbReference type="PANTHER" id="PTHR22888:SF18">
    <property type="entry name" value="CYTOCHROME BO(3) UBIQUINOL OXIDASE SUBUNIT 2"/>
    <property type="match status" value="1"/>
</dbReference>
<evidence type="ECO:0000256" key="5">
    <source>
        <dbReference type="ARBA" id="ARBA00022448"/>
    </source>
</evidence>
<dbReference type="EMBL" id="CP001817">
    <property type="protein sequence ID" value="AEH39876.1"/>
    <property type="molecule type" value="Genomic_DNA"/>
</dbReference>
<dbReference type="HOGENOM" id="CLU_036876_6_1_6"/>
<keyword evidence="5" id="KW-0813">Transport</keyword>
<keyword evidence="7" id="KW-0679">Respiratory chain</keyword>
<keyword evidence="6" id="KW-1003">Cell membrane</keyword>
<evidence type="ECO:0000256" key="3">
    <source>
        <dbReference type="ARBA" id="ARBA00011700"/>
    </source>
</evidence>
<dbReference type="PROSITE" id="PS50857">
    <property type="entry name" value="COX2_CUA"/>
    <property type="match status" value="1"/>
</dbReference>
<dbReference type="GO" id="GO:0005886">
    <property type="term" value="C:plasma membrane"/>
    <property type="evidence" value="ECO:0007669"/>
    <property type="project" value="UniProtKB-SubCell"/>
</dbReference>
<evidence type="ECO:0000256" key="18">
    <source>
        <dbReference type="ARBA" id="ARBA00030198"/>
    </source>
</evidence>
<protein>
    <recommendedName>
        <fullName evidence="4">Cytochrome bo(3) ubiquinol oxidase subunit 2</fullName>
    </recommendedName>
    <alternativeName>
        <fullName evidence="20">Cytochrome o ubiquinol oxidase subunit 2</fullName>
    </alternativeName>
    <alternativeName>
        <fullName evidence="17">Oxidase bo(3) subunit 2</fullName>
    </alternativeName>
    <alternativeName>
        <fullName evidence="18">Ubiquinol oxidase polypeptide II</fullName>
    </alternativeName>
    <alternativeName>
        <fullName evidence="19">Ubiquinol oxidase subunit 2</fullName>
    </alternativeName>
</protein>
<evidence type="ECO:0000256" key="11">
    <source>
        <dbReference type="ARBA" id="ARBA00022989"/>
    </source>
</evidence>
<dbReference type="PROSITE" id="PS50999">
    <property type="entry name" value="COX2_TM"/>
    <property type="match status" value="1"/>
</dbReference>
<dbReference type="Pfam" id="PF06481">
    <property type="entry name" value="COX_ARM"/>
    <property type="match status" value="1"/>
</dbReference>
<dbReference type="InterPro" id="IPR010514">
    <property type="entry name" value="COX_ARM"/>
</dbReference>
<dbReference type="Gene3D" id="1.10.287.90">
    <property type="match status" value="1"/>
</dbReference>
<dbReference type="InterPro" id="IPR006333">
    <property type="entry name" value="Cyt_o_ubiquinol_oxidase_su2"/>
</dbReference>
<keyword evidence="14" id="KW-0564">Palmitate</keyword>